<comment type="caution">
    <text evidence="3">The sequence shown here is derived from an EMBL/GenBank/DDBJ whole genome shotgun (WGS) entry which is preliminary data.</text>
</comment>
<protein>
    <submittedName>
        <fullName evidence="3">Uncharacterized protein</fullName>
    </submittedName>
</protein>
<evidence type="ECO:0000313" key="4">
    <source>
        <dbReference type="Proteomes" id="UP000019484"/>
    </source>
</evidence>
<keyword evidence="2" id="KW-0812">Transmembrane</keyword>
<dbReference type="Proteomes" id="UP000019484">
    <property type="component" value="Unassembled WGS sequence"/>
</dbReference>
<feature type="region of interest" description="Disordered" evidence="1">
    <location>
        <begin position="359"/>
        <end position="381"/>
    </location>
</feature>
<dbReference type="EMBL" id="AMWN01000002">
    <property type="protein sequence ID" value="EXJ93670.1"/>
    <property type="molecule type" value="Genomic_DNA"/>
</dbReference>
<name>W9YVF4_9EURO</name>
<dbReference type="PROSITE" id="PS51257">
    <property type="entry name" value="PROKAR_LIPOPROTEIN"/>
    <property type="match status" value="1"/>
</dbReference>
<gene>
    <name evidence="3" type="ORF">A1O1_02062</name>
</gene>
<keyword evidence="2" id="KW-1133">Transmembrane helix</keyword>
<keyword evidence="2" id="KW-0472">Membrane</keyword>
<feature type="transmembrane region" description="Helical" evidence="2">
    <location>
        <begin position="127"/>
        <end position="146"/>
    </location>
</feature>
<accession>W9YVF4</accession>
<dbReference type="GeneID" id="19156963"/>
<feature type="transmembrane region" description="Helical" evidence="2">
    <location>
        <begin position="93"/>
        <end position="120"/>
    </location>
</feature>
<feature type="transmembrane region" description="Helical" evidence="2">
    <location>
        <begin position="264"/>
        <end position="288"/>
    </location>
</feature>
<feature type="transmembrane region" description="Helical" evidence="2">
    <location>
        <begin position="300"/>
        <end position="322"/>
    </location>
</feature>
<dbReference type="eggNOG" id="ENOG502SKWR">
    <property type="taxonomic scope" value="Eukaryota"/>
</dbReference>
<feature type="transmembrane region" description="Helical" evidence="2">
    <location>
        <begin position="51"/>
        <end position="73"/>
    </location>
</feature>
<dbReference type="Gene3D" id="1.20.58.340">
    <property type="entry name" value="Magnesium transport protein CorA, transmembrane region"/>
    <property type="match status" value="1"/>
</dbReference>
<organism evidence="3 4">
    <name type="scientific">Capronia coronata CBS 617.96</name>
    <dbReference type="NCBI Taxonomy" id="1182541"/>
    <lineage>
        <taxon>Eukaryota</taxon>
        <taxon>Fungi</taxon>
        <taxon>Dikarya</taxon>
        <taxon>Ascomycota</taxon>
        <taxon>Pezizomycotina</taxon>
        <taxon>Eurotiomycetes</taxon>
        <taxon>Chaetothyriomycetidae</taxon>
        <taxon>Chaetothyriales</taxon>
        <taxon>Herpotrichiellaceae</taxon>
        <taxon>Capronia</taxon>
    </lineage>
</organism>
<keyword evidence="4" id="KW-1185">Reference proteome</keyword>
<dbReference type="HOGENOM" id="CLU_725628_0_0_1"/>
<proteinExistence type="predicted"/>
<dbReference type="OrthoDB" id="4159723at2759"/>
<dbReference type="AlphaFoldDB" id="W9YVF4"/>
<evidence type="ECO:0000256" key="1">
    <source>
        <dbReference type="SAM" id="MobiDB-lite"/>
    </source>
</evidence>
<dbReference type="RefSeq" id="XP_007721164.1">
    <property type="nucleotide sequence ID" value="XM_007722974.1"/>
</dbReference>
<feature type="compositionally biased region" description="Polar residues" evidence="1">
    <location>
        <begin position="363"/>
        <end position="374"/>
    </location>
</feature>
<dbReference type="STRING" id="1182541.W9YVF4"/>
<sequence length="381" mass="42153">MAEDRWEKQELSKVNMLYGPGTILGWYMTLTACLISWTLHPRRRTQDSISADLITGLTLPIVAVVHLLLQIHQSSRRLRQSPPLDSALDLSQIAQAIEAPFVVTEVFMSLSVIMFVVAVWNITIRRFVMVGTMGLLCYAAECFVYLSGFSRGGISRSFSRSFLANSDSLLTFVTVLLPAKKRTRAAVANPSPIHSETSVRAVTSGAIPEIDQGEIHELLEQGRYLGVHLEREQIGRQQMEIVQSQNQTLGVSRQEIEDSRSMKLITIMTLFFLPASFISSLMSIGLAPRLDSTVDEKKPLFLPTISSDAVFLFLFSQDAIILGRPGPDSGRAGWKYRAGLQLVLSRQYEVQIEARAKNPGGRITSSERYPTEANSGAMGSG</sequence>
<evidence type="ECO:0000256" key="2">
    <source>
        <dbReference type="SAM" id="Phobius"/>
    </source>
</evidence>
<feature type="transmembrane region" description="Helical" evidence="2">
    <location>
        <begin position="16"/>
        <end position="39"/>
    </location>
</feature>
<reference evidence="3 4" key="1">
    <citation type="submission" date="2013-03" db="EMBL/GenBank/DDBJ databases">
        <title>The Genome Sequence of Capronia coronata CBS 617.96.</title>
        <authorList>
            <consortium name="The Broad Institute Genomics Platform"/>
            <person name="Cuomo C."/>
            <person name="de Hoog S."/>
            <person name="Gorbushina A."/>
            <person name="Walker B."/>
            <person name="Young S.K."/>
            <person name="Zeng Q."/>
            <person name="Gargeya S."/>
            <person name="Fitzgerald M."/>
            <person name="Haas B."/>
            <person name="Abouelleil A."/>
            <person name="Allen A.W."/>
            <person name="Alvarado L."/>
            <person name="Arachchi H.M."/>
            <person name="Berlin A.M."/>
            <person name="Chapman S.B."/>
            <person name="Gainer-Dewar J."/>
            <person name="Goldberg J."/>
            <person name="Griggs A."/>
            <person name="Gujja S."/>
            <person name="Hansen M."/>
            <person name="Howarth C."/>
            <person name="Imamovic A."/>
            <person name="Ireland A."/>
            <person name="Larimer J."/>
            <person name="McCowan C."/>
            <person name="Murphy C."/>
            <person name="Pearson M."/>
            <person name="Poon T.W."/>
            <person name="Priest M."/>
            <person name="Roberts A."/>
            <person name="Saif S."/>
            <person name="Shea T."/>
            <person name="Sisk P."/>
            <person name="Sykes S."/>
            <person name="Wortman J."/>
            <person name="Nusbaum C."/>
            <person name="Birren B."/>
        </authorList>
    </citation>
    <scope>NUCLEOTIDE SEQUENCE [LARGE SCALE GENOMIC DNA]</scope>
    <source>
        <strain evidence="3 4">CBS 617.96</strain>
    </source>
</reference>
<evidence type="ECO:0000313" key="3">
    <source>
        <dbReference type="EMBL" id="EXJ93670.1"/>
    </source>
</evidence>